<dbReference type="GO" id="GO:0005975">
    <property type="term" value="P:carbohydrate metabolic process"/>
    <property type="evidence" value="ECO:0007669"/>
    <property type="project" value="InterPro"/>
</dbReference>
<dbReference type="InterPro" id="IPR001680">
    <property type="entry name" value="WD40_rpt"/>
</dbReference>
<dbReference type="GO" id="GO:0005576">
    <property type="term" value="C:extracellular region"/>
    <property type="evidence" value="ECO:0007669"/>
    <property type="project" value="UniProtKB-SubCell"/>
</dbReference>
<dbReference type="SMART" id="SM00768">
    <property type="entry name" value="X8"/>
    <property type="match status" value="1"/>
</dbReference>
<keyword evidence="7" id="KW-0964">Secreted</keyword>
<dbReference type="SMART" id="SM00320">
    <property type="entry name" value="WD40"/>
    <property type="match status" value="7"/>
</dbReference>
<dbReference type="FunFam" id="2.130.10.10:FF:000580">
    <property type="entry name" value="Guanine nucleotide-binding protein subunit beta"/>
    <property type="match status" value="1"/>
</dbReference>
<dbReference type="Gene3D" id="2.130.10.10">
    <property type="entry name" value="YVTN repeat-like/Quinoprotein amine dehydrogenase"/>
    <property type="match status" value="1"/>
</dbReference>
<dbReference type="InterPro" id="IPR017853">
    <property type="entry name" value="GH"/>
</dbReference>
<dbReference type="GO" id="GO:0005886">
    <property type="term" value="C:plasma membrane"/>
    <property type="evidence" value="ECO:0007669"/>
    <property type="project" value="UniProtKB-ARBA"/>
</dbReference>
<dbReference type="InterPro" id="IPR019775">
    <property type="entry name" value="WD40_repeat_CS"/>
</dbReference>
<feature type="repeat" description="WD" evidence="15">
    <location>
        <begin position="715"/>
        <end position="757"/>
    </location>
</feature>
<keyword evidence="14" id="KW-0326">Glycosidase</keyword>
<comment type="similarity">
    <text evidence="5">Belongs to the WD repeat G protein beta family.</text>
</comment>
<evidence type="ECO:0000256" key="17">
    <source>
        <dbReference type="RuleBase" id="RU004398"/>
    </source>
</evidence>
<keyword evidence="10" id="KW-0677">Repeat</keyword>
<comment type="subcellular location">
    <subcellularLocation>
        <location evidence="2">Secreted</location>
    </subcellularLocation>
</comment>
<keyword evidence="9 19" id="KW-0732">Signal</keyword>
<evidence type="ECO:0000313" key="21">
    <source>
        <dbReference type="EMBL" id="VDD40929.1"/>
    </source>
</evidence>
<dbReference type="SUPFAM" id="SSF143870">
    <property type="entry name" value="PF0523-like"/>
    <property type="match status" value="1"/>
</dbReference>
<keyword evidence="13" id="KW-0807">Transducer</keyword>
<name>A0A3P6FCT7_BRAOL</name>
<feature type="domain" description="X8" evidence="20">
    <location>
        <begin position="384"/>
        <end position="468"/>
    </location>
</feature>
<dbReference type="InterPro" id="IPR001632">
    <property type="entry name" value="WD40_G-protein_beta-like"/>
</dbReference>
<proteinExistence type="inferred from homology"/>
<dbReference type="Gene3D" id="1.20.58.1040">
    <property type="match status" value="1"/>
</dbReference>
<feature type="signal peptide" evidence="19">
    <location>
        <begin position="1"/>
        <end position="22"/>
    </location>
</feature>
<evidence type="ECO:0000256" key="9">
    <source>
        <dbReference type="ARBA" id="ARBA00022729"/>
    </source>
</evidence>
<dbReference type="PRINTS" id="PR00320">
    <property type="entry name" value="GPROTEINBRPT"/>
</dbReference>
<comment type="catalytic activity">
    <reaction evidence="1">
        <text>Hydrolysis of (1-&gt;3)-beta-D-glucosidic linkages in (1-&gt;3)-beta-D-glucans.</text>
        <dbReference type="EC" id="3.2.1.39"/>
    </reaction>
</comment>
<dbReference type="InterPro" id="IPR000490">
    <property type="entry name" value="Glyco_hydro_17"/>
</dbReference>
<evidence type="ECO:0000256" key="11">
    <source>
        <dbReference type="ARBA" id="ARBA00022801"/>
    </source>
</evidence>
<dbReference type="InterPro" id="IPR020472">
    <property type="entry name" value="WD40_PAC1"/>
</dbReference>
<dbReference type="InterPro" id="IPR036322">
    <property type="entry name" value="WD40_repeat_dom_sf"/>
</dbReference>
<evidence type="ECO:0000256" key="18">
    <source>
        <dbReference type="SAM" id="MobiDB-lite"/>
    </source>
</evidence>
<evidence type="ECO:0000256" key="19">
    <source>
        <dbReference type="SAM" id="SignalP"/>
    </source>
</evidence>
<evidence type="ECO:0000256" key="8">
    <source>
        <dbReference type="ARBA" id="ARBA00022574"/>
    </source>
</evidence>
<evidence type="ECO:0000256" key="5">
    <source>
        <dbReference type="ARBA" id="ARBA00009768"/>
    </source>
</evidence>
<dbReference type="SUPFAM" id="SSF51445">
    <property type="entry name" value="(Trans)glycosidases"/>
    <property type="match status" value="1"/>
</dbReference>
<feature type="repeat" description="WD" evidence="15">
    <location>
        <begin position="576"/>
        <end position="617"/>
    </location>
</feature>
<evidence type="ECO:0000256" key="16">
    <source>
        <dbReference type="RuleBase" id="RU004335"/>
    </source>
</evidence>
<feature type="region of interest" description="Disordered" evidence="18">
    <location>
        <begin position="366"/>
        <end position="386"/>
    </location>
</feature>
<dbReference type="PANTHER" id="PTHR19850">
    <property type="entry name" value="GUANINE NUCLEOTIDE-BINDING PROTEIN BETA G PROTEIN BETA"/>
    <property type="match status" value="1"/>
</dbReference>
<evidence type="ECO:0000256" key="12">
    <source>
        <dbReference type="ARBA" id="ARBA00023157"/>
    </source>
</evidence>
<dbReference type="Pfam" id="PF25391">
    <property type="entry name" value="WD40_Gbeta"/>
    <property type="match status" value="1"/>
</dbReference>
<dbReference type="Gene3D" id="3.30.2380.10">
    <property type="entry name" value="CGI121/TPRKB"/>
    <property type="match status" value="1"/>
</dbReference>
<organism evidence="21">
    <name type="scientific">Brassica oleracea</name>
    <name type="common">Wild cabbage</name>
    <dbReference type="NCBI Taxonomy" id="3712"/>
    <lineage>
        <taxon>Eukaryota</taxon>
        <taxon>Viridiplantae</taxon>
        <taxon>Streptophyta</taxon>
        <taxon>Embryophyta</taxon>
        <taxon>Tracheophyta</taxon>
        <taxon>Spermatophyta</taxon>
        <taxon>Magnoliopsida</taxon>
        <taxon>eudicotyledons</taxon>
        <taxon>Gunneridae</taxon>
        <taxon>Pentapetalae</taxon>
        <taxon>rosids</taxon>
        <taxon>malvids</taxon>
        <taxon>Brassicales</taxon>
        <taxon>Brassicaceae</taxon>
        <taxon>Brassiceae</taxon>
        <taxon>Brassica</taxon>
    </lineage>
</organism>
<dbReference type="PROSITE" id="PS50082">
    <property type="entry name" value="WD_REPEATS_2"/>
    <property type="match status" value="4"/>
</dbReference>
<dbReference type="EMBL" id="LR031876">
    <property type="protein sequence ID" value="VDD40929.1"/>
    <property type="molecule type" value="Genomic_DNA"/>
</dbReference>
<protein>
    <recommendedName>
        <fullName evidence="6">glucan endo-1,3-beta-D-glucosidase</fullName>
        <ecNumber evidence="6">3.2.1.39</ecNumber>
    </recommendedName>
</protein>
<dbReference type="PRINTS" id="PR00319">
    <property type="entry name" value="GPROTEINB"/>
</dbReference>
<dbReference type="Pfam" id="PF00332">
    <property type="entry name" value="Glyco_hydro_17"/>
    <property type="match status" value="1"/>
</dbReference>
<evidence type="ECO:0000256" key="3">
    <source>
        <dbReference type="ARBA" id="ARBA00005546"/>
    </source>
</evidence>
<dbReference type="FunFam" id="1.20.58.1040:FF:000003">
    <property type="entry name" value="glucan endo-1,3-beta-glucosidase 7"/>
    <property type="match status" value="1"/>
</dbReference>
<dbReference type="FunFam" id="3.20.20.80:FF:000005">
    <property type="entry name" value="Glucan endo-1,3-beta-glucosidase 14"/>
    <property type="match status" value="1"/>
</dbReference>
<dbReference type="CDD" id="cd00200">
    <property type="entry name" value="WD40"/>
    <property type="match status" value="1"/>
</dbReference>
<keyword evidence="11" id="KW-0378">Hydrolase</keyword>
<feature type="chain" id="PRO_5018108654" description="glucan endo-1,3-beta-D-glucosidase" evidence="19">
    <location>
        <begin position="23"/>
        <end position="1059"/>
    </location>
</feature>
<dbReference type="InterPro" id="IPR016346">
    <property type="entry name" value="G-protein_beta_1-5"/>
</dbReference>
<gene>
    <name evidence="21" type="ORF">BOLC7T46489H</name>
</gene>
<feature type="repeat" description="WD" evidence="15">
    <location>
        <begin position="759"/>
        <end position="800"/>
    </location>
</feature>
<dbReference type="AlphaFoldDB" id="A0A3P6FCT7"/>
<evidence type="ECO:0000259" key="20">
    <source>
        <dbReference type="SMART" id="SM00768"/>
    </source>
</evidence>
<dbReference type="Gene3D" id="3.20.20.80">
    <property type="entry name" value="Glycosidases"/>
    <property type="match status" value="1"/>
</dbReference>
<dbReference type="Pfam" id="PF07983">
    <property type="entry name" value="X8"/>
    <property type="match status" value="1"/>
</dbReference>
<keyword evidence="8 15" id="KW-0853">WD repeat</keyword>
<evidence type="ECO:0000256" key="1">
    <source>
        <dbReference type="ARBA" id="ARBA00000382"/>
    </source>
</evidence>
<dbReference type="PROSITE" id="PS50294">
    <property type="entry name" value="WD_REPEATS_REGION"/>
    <property type="match status" value="3"/>
</dbReference>
<dbReference type="Pfam" id="PF08617">
    <property type="entry name" value="CGI-121"/>
    <property type="match status" value="1"/>
</dbReference>
<keyword evidence="17" id="KW-0539">Nucleus</keyword>
<accession>A0A3P6FCT7</accession>
<keyword evidence="12" id="KW-1015">Disulfide bond</keyword>
<dbReference type="InterPro" id="IPR015943">
    <property type="entry name" value="WD40/YVTN_repeat-like_dom_sf"/>
</dbReference>
<dbReference type="InterPro" id="IPR036504">
    <property type="entry name" value="CGI121/TPRKB_sf"/>
</dbReference>
<dbReference type="PROSITE" id="PS00678">
    <property type="entry name" value="WD_REPEATS_1"/>
    <property type="match status" value="1"/>
</dbReference>
<evidence type="ECO:0000256" key="7">
    <source>
        <dbReference type="ARBA" id="ARBA00022525"/>
    </source>
</evidence>
<feature type="repeat" description="WD" evidence="15">
    <location>
        <begin position="667"/>
        <end position="709"/>
    </location>
</feature>
<comment type="similarity">
    <text evidence="4 16">Belongs to the glycosyl hydrolase 17 family.</text>
</comment>
<evidence type="ECO:0000256" key="13">
    <source>
        <dbReference type="ARBA" id="ARBA00023224"/>
    </source>
</evidence>
<dbReference type="EC" id="3.2.1.39" evidence="6"/>
<dbReference type="InterPro" id="IPR012946">
    <property type="entry name" value="X8"/>
</dbReference>
<dbReference type="InterPro" id="IPR013926">
    <property type="entry name" value="CGI121/TPRKB"/>
</dbReference>
<dbReference type="GO" id="GO:0007165">
    <property type="term" value="P:signal transduction"/>
    <property type="evidence" value="ECO:0007669"/>
    <property type="project" value="UniProtKB-KW"/>
</dbReference>
<evidence type="ECO:0000256" key="6">
    <source>
        <dbReference type="ARBA" id="ARBA00012780"/>
    </source>
</evidence>
<reference evidence="21" key="1">
    <citation type="submission" date="2018-11" db="EMBL/GenBank/DDBJ databases">
        <authorList>
            <consortium name="Genoscope - CEA"/>
            <person name="William W."/>
        </authorList>
    </citation>
    <scope>NUCLEOTIDE SEQUENCE</scope>
</reference>
<evidence type="ECO:0000256" key="10">
    <source>
        <dbReference type="ARBA" id="ARBA00022737"/>
    </source>
</evidence>
<comment type="similarity">
    <text evidence="3 17">Belongs to the CGI121/TPRKB family.</text>
</comment>
<sequence length="1059" mass="113941">MAISIYFSLLLIFLSQFPSSNAEPFIGVNYGQVADNLPPPSETAKLIQSTSIQKVRLYGADPAIIKALAGTGVGIVIGTANGDLPSLAADPNAASQWISSNVLPFYPASKIILITVGNEVLLSKDPNLVSQLLPAMQNVQKALEAASLGGKIKVSTVHAMSVLGSSEPPSSGSFASGYQAGLKGILQFLSDTGSPFAINPYPFFAYQSDPRPETLAFCLFQPNAGRPDSNTGITYMNMFDAQYKRQLFTLDDTAPYMRAVDAVHSALKSMGFEKVEIVVAETGWASRGDPNEVGPSVDNAKAYNGNLIAHLRSMVGTPLMPGKSVDTYIFALYDENLKTGPSSERAFGLFKTDHSMAYDVGLAKSSGSSSNSSSQTPSGKASTGWCVSKKDATDKQLQSSIDWACGQGIDCGAIQPGGACFEPNNVASHAAFAMNMYYQKSPKRPTDCDFSQTATITSQNPSYNSCVYPGGGGGDGSTGVMNKYVNSNKIESKKNGAVESKVYSSLSFLLISEALMSVSELKERHAVATETVNSLRDRLRQRRLQLLDTDVAKYSAAQGRSPVKFGATDLVCCRTLLGHTGKVYSLDWTPERNRIVSASQDGRLIVWNALTSQKTHAIKLPCAWVMTCAFSPNGQTVACGGLDSVCSIFSLSSTADKDGTVPVSRTLSGHRGYVSCCQYVPNEDAHLITSSGDQTCVLWDVTTGLKTSVFGGEFQSGHTGDVLSVSISGSNPNWFISGSCDTTACLWDTRAASRAVRTFHGHEGDVNTVKFFPDGYRFGTGSDDGTCRLYDLRTGHQLQVYHQAHGDGENLPVTSIAFSASGRLLFAGYANNNTCYVWDTLLGEVVLDLGELQDSHKNRISCLGMSADGSALCTGSWDSNLKVNMGVWRAQESDMKKTKQTQESWSQFHFQELLSSILDGSLKLEVSFLNALLIPDVFPLLAAAQKALVSKSRDSLSTRTLHSELVYNYSGSKHITESLKRCGISETTTYILAARFNASPFEMEEVAKLINGKEIDLEELKTQANEAHILKHYKITSQELVISSLGDAIVCRIAARDAL</sequence>
<dbReference type="GO" id="GO:0042973">
    <property type="term" value="F:glucan endo-1,3-beta-D-glucosidase activity"/>
    <property type="evidence" value="ECO:0007669"/>
    <property type="project" value="UniProtKB-EC"/>
</dbReference>
<evidence type="ECO:0000256" key="4">
    <source>
        <dbReference type="ARBA" id="ARBA00008773"/>
    </source>
</evidence>
<dbReference type="SUPFAM" id="SSF50978">
    <property type="entry name" value="WD40 repeat-like"/>
    <property type="match status" value="1"/>
</dbReference>
<evidence type="ECO:0000256" key="15">
    <source>
        <dbReference type="PROSITE-ProRule" id="PRU00221"/>
    </source>
</evidence>
<evidence type="ECO:0000256" key="2">
    <source>
        <dbReference type="ARBA" id="ARBA00004613"/>
    </source>
</evidence>
<evidence type="ECO:0000256" key="14">
    <source>
        <dbReference type="ARBA" id="ARBA00023295"/>
    </source>
</evidence>